<dbReference type="PANTHER" id="PTHR30035:SF3">
    <property type="entry name" value="INTERMEMBRANE PHOSPHOLIPID TRANSPORT SYSTEM LIPOPROTEIN MLAA"/>
    <property type="match status" value="1"/>
</dbReference>
<evidence type="ECO:0000313" key="4">
    <source>
        <dbReference type="EMBL" id="BAS68251.1"/>
    </source>
</evidence>
<reference evidence="4 5" key="2">
    <citation type="journal article" date="2016" name="ISME J.">
        <title>Heterogeneous composition of key metabolic gene clusters in a vent mussel symbiont population.</title>
        <authorList>
            <person name="Ikuta T."/>
            <person name="Takaki Y."/>
            <person name="Nagai Y."/>
            <person name="Shimamura S."/>
            <person name="Tsuda M."/>
            <person name="Kawagucci S."/>
            <person name="Aoki Y."/>
            <person name="Inoue K."/>
            <person name="Teruya M."/>
            <person name="Satou K."/>
            <person name="Teruya K."/>
            <person name="Shimoji M."/>
            <person name="Tamotsu H."/>
            <person name="Hirano T."/>
            <person name="Maruyama T."/>
            <person name="Yoshida T."/>
        </authorList>
    </citation>
    <scope>NUCLEOTIDE SEQUENCE [LARGE SCALE GENOMIC DNA]</scope>
    <source>
        <strain evidence="4 5">Myojin Knoll</strain>
    </source>
</reference>
<protein>
    <submittedName>
        <fullName evidence="4">VacJ family lipoprotein</fullName>
    </submittedName>
</protein>
<gene>
    <name evidence="4" type="primary">vacJ</name>
    <name evidence="4" type="ORF">BSEPE_1267</name>
</gene>
<accession>A0A0P0UTA4</accession>
<name>A0A0P0UTA4_9GAMM</name>
<evidence type="ECO:0000313" key="5">
    <source>
        <dbReference type="Proteomes" id="UP000067399"/>
    </source>
</evidence>
<feature type="chain" id="PRO_5006056076" evidence="3">
    <location>
        <begin position="18"/>
        <end position="222"/>
    </location>
</feature>
<evidence type="ECO:0000256" key="1">
    <source>
        <dbReference type="ARBA" id="ARBA00010634"/>
    </source>
</evidence>
<dbReference type="InterPro" id="IPR007428">
    <property type="entry name" value="MlaA"/>
</dbReference>
<dbReference type="Pfam" id="PF04333">
    <property type="entry name" value="MlaA"/>
    <property type="match status" value="1"/>
</dbReference>
<organism evidence="4 5">
    <name type="scientific">endosymbiont of Bathymodiolus septemdierum str. Myojin knoll</name>
    <dbReference type="NCBI Taxonomy" id="1303921"/>
    <lineage>
        <taxon>Bacteria</taxon>
        <taxon>Pseudomonadati</taxon>
        <taxon>Pseudomonadota</taxon>
        <taxon>Gammaproteobacteria</taxon>
        <taxon>sulfur-oxidizing symbionts</taxon>
    </lineage>
</organism>
<dbReference type="EMBL" id="AP013042">
    <property type="protein sequence ID" value="BAS68251.1"/>
    <property type="molecule type" value="Genomic_DNA"/>
</dbReference>
<reference evidence="4 5" key="1">
    <citation type="journal article" date="2000" name="Mar. Ecol. Prog. Ser.">
        <title>Phylogenetic characterization of endosymbionts in three hydrothermal vent mussels: influence on host distributions.</title>
        <authorList>
            <person name="Fujiwara Y."/>
            <person name="Takai K."/>
            <person name="Uematsu K."/>
            <person name="Tsuchida S."/>
            <person name="Hunt J.C."/>
            <person name="Hashimoto J."/>
        </authorList>
    </citation>
    <scope>NUCLEOTIDE SEQUENCE [LARGE SCALE GENOMIC DNA]</scope>
    <source>
        <strain evidence="4 5">Myojin Knoll</strain>
    </source>
</reference>
<keyword evidence="4" id="KW-0449">Lipoprotein</keyword>
<dbReference type="GO" id="GO:0016020">
    <property type="term" value="C:membrane"/>
    <property type="evidence" value="ECO:0007669"/>
    <property type="project" value="InterPro"/>
</dbReference>
<dbReference type="GO" id="GO:0120010">
    <property type="term" value="P:intermembrane phospholipid transfer"/>
    <property type="evidence" value="ECO:0007669"/>
    <property type="project" value="TreeGrafter"/>
</dbReference>
<sequence>MKFILLMLMSFSLIANEDPWEEMNRSTFEFNQTLDENIFEPVAKSYKENAPKPMQNRVSDFSSNVGDIGTLGNEIAQLEILNSANTLGRVLINSTIGLFGLFDVASDIGLEKTKEDFGQTLAVWGTPEGPYVVLPVLGPSSVRGATGVAVDGMQKVSQTKHLTSAQKIGINITQAVDTRVKLLPATDLLKKADDPYITTRSAYLQSSKYNVYNGDLPDDDEF</sequence>
<evidence type="ECO:0000256" key="3">
    <source>
        <dbReference type="SAM" id="SignalP"/>
    </source>
</evidence>
<evidence type="ECO:0000256" key="2">
    <source>
        <dbReference type="ARBA" id="ARBA00022729"/>
    </source>
</evidence>
<keyword evidence="2 3" id="KW-0732">Signal</keyword>
<dbReference type="OrthoDB" id="9785326at2"/>
<dbReference type="Proteomes" id="UP000067399">
    <property type="component" value="Chromosome"/>
</dbReference>
<proteinExistence type="inferred from homology"/>
<dbReference type="KEGG" id="ebh:BSEPE_1267"/>
<dbReference type="STRING" id="1303921.BSEPE_1267"/>
<dbReference type="RefSeq" id="WP_066045276.1">
    <property type="nucleotide sequence ID" value="NZ_AP013042.1"/>
</dbReference>
<dbReference type="PANTHER" id="PTHR30035">
    <property type="entry name" value="LIPOPROTEIN VACJ-RELATED"/>
    <property type="match status" value="1"/>
</dbReference>
<keyword evidence="5" id="KW-1185">Reference proteome</keyword>
<feature type="signal peptide" evidence="3">
    <location>
        <begin position="1"/>
        <end position="17"/>
    </location>
</feature>
<dbReference type="AlphaFoldDB" id="A0A0P0UTA4"/>
<dbReference type="PRINTS" id="PR01805">
    <property type="entry name" value="VACJLIPOPROT"/>
</dbReference>
<comment type="similarity">
    <text evidence="1">Belongs to the MlaA family.</text>
</comment>